<proteinExistence type="predicted"/>
<dbReference type="PROSITE" id="PS50097">
    <property type="entry name" value="BTB"/>
    <property type="match status" value="1"/>
</dbReference>
<dbReference type="AlphaFoldDB" id="A0A9W9BVW9"/>
<feature type="domain" description="BTB" evidence="1">
    <location>
        <begin position="22"/>
        <end position="93"/>
    </location>
</feature>
<dbReference type="Pfam" id="PF00651">
    <property type="entry name" value="BTB"/>
    <property type="match status" value="1"/>
</dbReference>
<dbReference type="Gene3D" id="3.30.710.10">
    <property type="entry name" value="Potassium Channel Kv1.1, Chain A"/>
    <property type="match status" value="1"/>
</dbReference>
<dbReference type="CDD" id="cd18186">
    <property type="entry name" value="BTB_POZ_ZBTB_KLHL-like"/>
    <property type="match status" value="1"/>
</dbReference>
<keyword evidence="3" id="KW-1185">Reference proteome</keyword>
<accession>A0A9W9BVW9</accession>
<comment type="caution">
    <text evidence="2">The sequence shown here is derived from an EMBL/GenBank/DDBJ whole genome shotgun (WGS) entry which is preliminary data.</text>
</comment>
<name>A0A9W9BVW9_9PLEO</name>
<protein>
    <recommendedName>
        <fullName evidence="1">BTB domain-containing protein</fullName>
    </recommendedName>
</protein>
<sequence length="254" mass="28696">MATPIKSARVSQTSAISFDPATTLTVRVGPPATYKTFLVHEFFLTARSEYFRRAMNGKWAESETRTIDLTEDDPEIFALYLNPVYNNHLPTMAQDLEHMRSLDRTAFITAFVKESNTIFRLYVLAEKLQDPSAQDAALAAILDLSDLKQGDTFWLLPPACAIRKVYANTPQDSPARRLIVDMWSNLPRDWLRKLHGVKPEVPREFPCDLMIAIRDEAPVNIPNRAKSKGILAYLQKQKVSIDPQGSSEQMSTPV</sequence>
<dbReference type="SUPFAM" id="SSF54695">
    <property type="entry name" value="POZ domain"/>
    <property type="match status" value="1"/>
</dbReference>
<dbReference type="Proteomes" id="UP001140562">
    <property type="component" value="Unassembled WGS sequence"/>
</dbReference>
<gene>
    <name evidence="2" type="ORF">N0V87_009864</name>
</gene>
<dbReference type="InterPro" id="IPR011333">
    <property type="entry name" value="SKP1/BTB/POZ_sf"/>
</dbReference>
<dbReference type="InterPro" id="IPR000210">
    <property type="entry name" value="BTB/POZ_dom"/>
</dbReference>
<dbReference type="PANTHER" id="PTHR47843">
    <property type="entry name" value="BTB DOMAIN-CONTAINING PROTEIN-RELATED"/>
    <property type="match status" value="1"/>
</dbReference>
<reference evidence="2" key="1">
    <citation type="submission" date="2022-10" db="EMBL/GenBank/DDBJ databases">
        <title>Tapping the CABI collections for fungal endophytes: first genome assemblies for Collariella, Neodidymelliopsis, Ascochyta clinopodiicola, Didymella pomorum, Didymosphaeria variabile, Neocosmospora piperis and Neocucurbitaria cava.</title>
        <authorList>
            <person name="Hill R."/>
        </authorList>
    </citation>
    <scope>NUCLEOTIDE SEQUENCE</scope>
    <source>
        <strain evidence="2">IMI 360193</strain>
    </source>
</reference>
<evidence type="ECO:0000259" key="1">
    <source>
        <dbReference type="PROSITE" id="PS50097"/>
    </source>
</evidence>
<dbReference type="PANTHER" id="PTHR47843:SF2">
    <property type="entry name" value="BTB DOMAIN-CONTAINING PROTEIN"/>
    <property type="match status" value="1"/>
</dbReference>
<dbReference type="OrthoDB" id="1022638at2759"/>
<dbReference type="EMBL" id="JAPEUV010000186">
    <property type="protein sequence ID" value="KAJ4330603.1"/>
    <property type="molecule type" value="Genomic_DNA"/>
</dbReference>
<evidence type="ECO:0000313" key="3">
    <source>
        <dbReference type="Proteomes" id="UP001140562"/>
    </source>
</evidence>
<evidence type="ECO:0000313" key="2">
    <source>
        <dbReference type="EMBL" id="KAJ4330603.1"/>
    </source>
</evidence>
<organism evidence="2 3">
    <name type="scientific">Didymella glomerata</name>
    <dbReference type="NCBI Taxonomy" id="749621"/>
    <lineage>
        <taxon>Eukaryota</taxon>
        <taxon>Fungi</taxon>
        <taxon>Dikarya</taxon>
        <taxon>Ascomycota</taxon>
        <taxon>Pezizomycotina</taxon>
        <taxon>Dothideomycetes</taxon>
        <taxon>Pleosporomycetidae</taxon>
        <taxon>Pleosporales</taxon>
        <taxon>Pleosporineae</taxon>
        <taxon>Didymellaceae</taxon>
        <taxon>Didymella</taxon>
    </lineage>
</organism>